<reference evidence="2 3" key="1">
    <citation type="journal article" date="2018" name="G3 (Bethesda)">
        <title>Phylogenetic and Phylogenomic Definition of Rhizopus Species.</title>
        <authorList>
            <person name="Gryganskyi A.P."/>
            <person name="Golan J."/>
            <person name="Dolatabadi S."/>
            <person name="Mondo S."/>
            <person name="Robb S."/>
            <person name="Idnurm A."/>
            <person name="Muszewska A."/>
            <person name="Steczkiewicz K."/>
            <person name="Masonjones S."/>
            <person name="Liao H.L."/>
            <person name="Gajdeczka M.T."/>
            <person name="Anike F."/>
            <person name="Vuek A."/>
            <person name="Anishchenko I.M."/>
            <person name="Voigt K."/>
            <person name="de Hoog G.S."/>
            <person name="Smith M.E."/>
            <person name="Heitman J."/>
            <person name="Vilgalys R."/>
            <person name="Stajich J.E."/>
        </authorList>
    </citation>
    <scope>NUCLEOTIDE SEQUENCE [LARGE SCALE GENOMIC DNA]</scope>
    <source>
        <strain evidence="2 3">LSU 92-RS-03</strain>
    </source>
</reference>
<dbReference type="PANTHER" id="PTHR15410">
    <property type="entry name" value="HIRA-INTERACTING PROTEIN 3"/>
    <property type="match status" value="1"/>
</dbReference>
<comment type="caution">
    <text evidence="2">The sequence shown here is derived from an EMBL/GenBank/DDBJ whole genome shotgun (WGS) entry which is preliminary data.</text>
</comment>
<feature type="compositionally biased region" description="Acidic residues" evidence="1">
    <location>
        <begin position="112"/>
        <end position="122"/>
    </location>
</feature>
<dbReference type="InterPro" id="IPR037647">
    <property type="entry name" value="HIRIP3"/>
</dbReference>
<keyword evidence="3" id="KW-1185">Reference proteome</keyword>
<dbReference type="OrthoDB" id="552755at2759"/>
<feature type="region of interest" description="Disordered" evidence="1">
    <location>
        <begin position="79"/>
        <end position="163"/>
    </location>
</feature>
<accession>A0A367KY49</accession>
<dbReference type="STRING" id="4846.A0A367KY49"/>
<evidence type="ECO:0000256" key="1">
    <source>
        <dbReference type="SAM" id="MobiDB-lite"/>
    </source>
</evidence>
<name>A0A367KY49_RHIST</name>
<evidence type="ECO:0008006" key="4">
    <source>
        <dbReference type="Google" id="ProtNLM"/>
    </source>
</evidence>
<protein>
    <recommendedName>
        <fullName evidence="4">Histone chaperone domain-containing protein</fullName>
    </recommendedName>
</protein>
<sequence length="163" mass="19033">KPSSDKNEEAIKRLKGFINKCGVRKVWSRELKDCKSARAEIEKLKSMLQELGVDGRPTNEKCEAVKKERELKAEFDSLDASNIINNEEEESSGRRTRRRNVTQKAVYKFEESSEEEEEEEREEEKNRGGEEEEEEEGEDEEEEEEEEDESSEDEFKGSDDDDE</sequence>
<feature type="compositionally biased region" description="Basic and acidic residues" evidence="1">
    <location>
        <begin position="153"/>
        <end position="163"/>
    </location>
</feature>
<dbReference type="EMBL" id="PJQM01000033">
    <property type="protein sequence ID" value="RCI07104.1"/>
    <property type="molecule type" value="Genomic_DNA"/>
</dbReference>
<proteinExistence type="predicted"/>
<organism evidence="2 3">
    <name type="scientific">Rhizopus stolonifer</name>
    <name type="common">Rhizopus nigricans</name>
    <dbReference type="NCBI Taxonomy" id="4846"/>
    <lineage>
        <taxon>Eukaryota</taxon>
        <taxon>Fungi</taxon>
        <taxon>Fungi incertae sedis</taxon>
        <taxon>Mucoromycota</taxon>
        <taxon>Mucoromycotina</taxon>
        <taxon>Mucoromycetes</taxon>
        <taxon>Mucorales</taxon>
        <taxon>Mucorineae</taxon>
        <taxon>Rhizopodaceae</taxon>
        <taxon>Rhizopus</taxon>
    </lineage>
</organism>
<gene>
    <name evidence="2" type="ORF">CU098_002041</name>
</gene>
<dbReference type="Proteomes" id="UP000253551">
    <property type="component" value="Unassembled WGS sequence"/>
</dbReference>
<dbReference type="PANTHER" id="PTHR15410:SF2">
    <property type="entry name" value="HIRA-INTERACTING PROTEIN 3"/>
    <property type="match status" value="1"/>
</dbReference>
<feature type="non-terminal residue" evidence="2">
    <location>
        <position position="1"/>
    </location>
</feature>
<evidence type="ECO:0000313" key="3">
    <source>
        <dbReference type="Proteomes" id="UP000253551"/>
    </source>
</evidence>
<dbReference type="AlphaFoldDB" id="A0A367KY49"/>
<evidence type="ECO:0000313" key="2">
    <source>
        <dbReference type="EMBL" id="RCI07104.1"/>
    </source>
</evidence>
<dbReference type="GO" id="GO:0005634">
    <property type="term" value="C:nucleus"/>
    <property type="evidence" value="ECO:0007669"/>
    <property type="project" value="TreeGrafter"/>
</dbReference>
<feature type="compositionally biased region" description="Acidic residues" evidence="1">
    <location>
        <begin position="130"/>
        <end position="152"/>
    </location>
</feature>